<feature type="region of interest" description="Disordered" evidence="1">
    <location>
        <begin position="1"/>
        <end position="96"/>
    </location>
</feature>
<dbReference type="PROSITE" id="PS50835">
    <property type="entry name" value="IG_LIKE"/>
    <property type="match status" value="1"/>
</dbReference>
<dbReference type="EMBL" id="JASUXU010000040">
    <property type="protein sequence ID" value="KAK0317816.1"/>
    <property type="molecule type" value="Genomic_DNA"/>
</dbReference>
<keyword evidence="6" id="KW-1185">Reference proteome</keyword>
<gene>
    <name evidence="3" type="ORF">LTR82_011077</name>
    <name evidence="4" type="ORF">LTR91_005696</name>
</gene>
<protein>
    <recommendedName>
        <fullName evidence="2">Ig-like domain-containing protein</fullName>
    </recommendedName>
</protein>
<feature type="region of interest" description="Disordered" evidence="1">
    <location>
        <begin position="167"/>
        <end position="195"/>
    </location>
</feature>
<feature type="compositionally biased region" description="Polar residues" evidence="1">
    <location>
        <begin position="44"/>
        <end position="55"/>
    </location>
</feature>
<evidence type="ECO:0000313" key="6">
    <source>
        <dbReference type="Proteomes" id="UP001175353"/>
    </source>
</evidence>
<feature type="domain" description="Ig-like" evidence="2">
    <location>
        <begin position="192"/>
        <end position="241"/>
    </location>
</feature>
<dbReference type="InterPro" id="IPR007110">
    <property type="entry name" value="Ig-like_dom"/>
</dbReference>
<name>A0AAN6JAX8_9PEZI</name>
<dbReference type="InterPro" id="IPR024530">
    <property type="entry name" value="QSregVF_b"/>
</dbReference>
<organism evidence="3 5">
    <name type="scientific">Friedmanniomyces endolithicus</name>
    <dbReference type="NCBI Taxonomy" id="329885"/>
    <lineage>
        <taxon>Eukaryota</taxon>
        <taxon>Fungi</taxon>
        <taxon>Dikarya</taxon>
        <taxon>Ascomycota</taxon>
        <taxon>Pezizomycotina</taxon>
        <taxon>Dothideomycetes</taxon>
        <taxon>Dothideomycetidae</taxon>
        <taxon>Mycosphaerellales</taxon>
        <taxon>Teratosphaeriaceae</taxon>
        <taxon>Friedmanniomyces</taxon>
    </lineage>
</organism>
<evidence type="ECO:0000313" key="3">
    <source>
        <dbReference type="EMBL" id="KAK0317816.1"/>
    </source>
</evidence>
<feature type="compositionally biased region" description="Polar residues" evidence="1">
    <location>
        <begin position="167"/>
        <end position="179"/>
    </location>
</feature>
<dbReference type="Proteomes" id="UP001175353">
    <property type="component" value="Unassembled WGS sequence"/>
</dbReference>
<comment type="caution">
    <text evidence="3">The sequence shown here is derived from an EMBL/GenBank/DDBJ whole genome shotgun (WGS) entry which is preliminary data.</text>
</comment>
<dbReference type="PANTHER" id="PTHR40613:SF1">
    <property type="entry name" value="CYTOPLASMIC PROTEIN"/>
    <property type="match status" value="1"/>
</dbReference>
<evidence type="ECO:0000256" key="1">
    <source>
        <dbReference type="SAM" id="MobiDB-lite"/>
    </source>
</evidence>
<dbReference type="EMBL" id="JAUJLE010000037">
    <property type="protein sequence ID" value="KAK1000252.1"/>
    <property type="molecule type" value="Genomic_DNA"/>
</dbReference>
<dbReference type="AlphaFoldDB" id="A0AAN6JAX8"/>
<sequence>MEASGAPTDDSAIDLSHDMYQDKLTGGAPPSLFPSRLPAFEPPYTTSMPMASSQPVPALKQRPTMGFQHRPQRTSTEHQGAPSSSAPASSTPATDEPYALTFGKHVGKTIHQVPLYYAAWLKSDCIAYSVNQPDAEPDGAGSRFTTYPTDATSYSGAPGLQYYTQQDSGPAATRFQSKRTPIQSKPTPQPPPTVTMSPMTQIFPATSAPVPEGPYVLTFCKHAGKSLNDVPPEYISWLKKGELITRNADLAAAVAGWDRIPRVYRLCFGKHKGCTLAEVPPTYLLWLEDFDAPEGHEDLKQALKDHKRVNAEARVSSVLAVTSTTRKKKKAFDLPSDITFDVRRYYFNGDRKAGQMWIGCNDCVRYFGADAKAMVAAGLRPRHKNQRFWLHQVFAYAKYSQVLRNDQGGDADEGVEQVQVEDL</sequence>
<reference evidence="4" key="2">
    <citation type="submission" date="2023-06" db="EMBL/GenBank/DDBJ databases">
        <title>Black Yeasts Isolated from many extreme environments.</title>
        <authorList>
            <person name="Coleine C."/>
            <person name="Stajich J.E."/>
            <person name="Selbmann L."/>
        </authorList>
    </citation>
    <scope>NUCLEOTIDE SEQUENCE</scope>
    <source>
        <strain evidence="4">CCFEE 5200</strain>
    </source>
</reference>
<evidence type="ECO:0000313" key="5">
    <source>
        <dbReference type="Proteomes" id="UP001168146"/>
    </source>
</evidence>
<reference evidence="3" key="1">
    <citation type="submission" date="2021-12" db="EMBL/GenBank/DDBJ databases">
        <title>Black yeast isolated from Biological Soil Crust.</title>
        <authorList>
            <person name="Kurbessoian T."/>
        </authorList>
    </citation>
    <scope>NUCLEOTIDE SEQUENCE</scope>
    <source>
        <strain evidence="3">CCFEE 5208</strain>
    </source>
</reference>
<accession>A0AAN6JAX8</accession>
<feature type="compositionally biased region" description="Low complexity" evidence="1">
    <location>
        <begin position="81"/>
        <end position="94"/>
    </location>
</feature>
<evidence type="ECO:0000259" key="2">
    <source>
        <dbReference type="PROSITE" id="PS50835"/>
    </source>
</evidence>
<proteinExistence type="predicted"/>
<dbReference type="Pfam" id="PF12843">
    <property type="entry name" value="QSregVF_b"/>
    <property type="match status" value="1"/>
</dbReference>
<dbReference type="PANTHER" id="PTHR40613">
    <property type="match status" value="1"/>
</dbReference>
<dbReference type="Proteomes" id="UP001168146">
    <property type="component" value="Unassembled WGS sequence"/>
</dbReference>
<evidence type="ECO:0000313" key="4">
    <source>
        <dbReference type="EMBL" id="KAK1000252.1"/>
    </source>
</evidence>